<evidence type="ECO:0000313" key="1">
    <source>
        <dbReference type="EMBL" id="ACF43624.1"/>
    </source>
</evidence>
<dbReference type="KEGG" id="pph:Ppha_1360"/>
<evidence type="ECO:0000313" key="2">
    <source>
        <dbReference type="Proteomes" id="UP000002724"/>
    </source>
</evidence>
<keyword evidence="2" id="KW-1185">Reference proteome</keyword>
<dbReference type="Gene3D" id="3.10.580.10">
    <property type="entry name" value="CBS-domain"/>
    <property type="match status" value="1"/>
</dbReference>
<dbReference type="HOGENOM" id="CLU_102952_0_0_10"/>
<proteinExistence type="predicted"/>
<dbReference type="OrthoDB" id="594490at2"/>
<protein>
    <submittedName>
        <fullName evidence="1">Putative signal transduction protein with CBS domains</fullName>
    </submittedName>
</protein>
<gene>
    <name evidence="1" type="ordered locus">Ppha_1360</name>
</gene>
<organism evidence="1 2">
    <name type="scientific">Pelodictyon phaeoclathratiforme (strain DSM 5477 / BU-1)</name>
    <dbReference type="NCBI Taxonomy" id="324925"/>
    <lineage>
        <taxon>Bacteria</taxon>
        <taxon>Pseudomonadati</taxon>
        <taxon>Chlorobiota</taxon>
        <taxon>Chlorobiia</taxon>
        <taxon>Chlorobiales</taxon>
        <taxon>Chlorobiaceae</taxon>
        <taxon>Chlorobium/Pelodictyon group</taxon>
        <taxon>Pelodictyon</taxon>
    </lineage>
</organism>
<name>B4S9S8_PELPB</name>
<sequence>MLLTEYIESNLDRSFPFFADDTLVVEVLAFMQKRGLEFAPVLHDGKIVAMASIMDLLPSEQSTMTNGVLLRELKLERVGSIGLHEHVFDIFSRIGTFSSPLIAVSEEEGRYIGVIEKTLLLERIAAIFHLGEEAVTLELNVPSFELKLSEVIAAFEKNDATVLSFGMYSATPEGEGMVIAFRLQTHDLFRLVKNLEKYGYSIRYTSTFFREKDDEMREKALEFIHFMDM</sequence>
<dbReference type="SUPFAM" id="SSF54631">
    <property type="entry name" value="CBS-domain pair"/>
    <property type="match status" value="1"/>
</dbReference>
<accession>B4S9S8</accession>
<reference evidence="1 2" key="1">
    <citation type="submission" date="2008-06" db="EMBL/GenBank/DDBJ databases">
        <title>Complete sequence of Pelodictyon phaeoclathratiforme BU-1.</title>
        <authorList>
            <consortium name="US DOE Joint Genome Institute"/>
            <person name="Lucas S."/>
            <person name="Copeland A."/>
            <person name="Lapidus A."/>
            <person name="Glavina del Rio T."/>
            <person name="Dalin E."/>
            <person name="Tice H."/>
            <person name="Bruce D."/>
            <person name="Goodwin L."/>
            <person name="Pitluck S."/>
            <person name="Schmutz J."/>
            <person name="Larimer F."/>
            <person name="Land M."/>
            <person name="Hauser L."/>
            <person name="Kyrpides N."/>
            <person name="Mikhailova N."/>
            <person name="Liu Z."/>
            <person name="Li T."/>
            <person name="Zhao F."/>
            <person name="Overmann J."/>
            <person name="Bryant D.A."/>
            <person name="Richardson P."/>
        </authorList>
    </citation>
    <scope>NUCLEOTIDE SEQUENCE [LARGE SCALE GENOMIC DNA]</scope>
    <source>
        <strain evidence="2">DSM 5477 / BU-1</strain>
    </source>
</reference>
<dbReference type="InterPro" id="IPR046342">
    <property type="entry name" value="CBS_dom_sf"/>
</dbReference>
<dbReference type="AlphaFoldDB" id="B4S9S8"/>
<dbReference type="STRING" id="324925.Ppha_1360"/>
<dbReference type="CDD" id="cd09837">
    <property type="entry name" value="CBS_pair_chlorobiales"/>
    <property type="match status" value="1"/>
</dbReference>
<dbReference type="eggNOG" id="COG0517">
    <property type="taxonomic scope" value="Bacteria"/>
</dbReference>
<dbReference type="Proteomes" id="UP000002724">
    <property type="component" value="Chromosome"/>
</dbReference>
<dbReference type="EMBL" id="CP001110">
    <property type="protein sequence ID" value="ACF43624.1"/>
    <property type="molecule type" value="Genomic_DNA"/>
</dbReference>